<dbReference type="EMBL" id="CZAI01000001">
    <property type="protein sequence ID" value="CUO50626.1"/>
    <property type="molecule type" value="Genomic_DNA"/>
</dbReference>
<dbReference type="Gene3D" id="2.170.130.10">
    <property type="entry name" value="TonB-dependent receptor, plug domain"/>
    <property type="match status" value="1"/>
</dbReference>
<protein>
    <submittedName>
        <fullName evidence="5">SusC/RagA family TonB-linked outer membrane protein</fullName>
    </submittedName>
    <submittedName>
        <fullName evidence="4">TonB-dependent Receptor Plug Domain./TonB dependent receptor</fullName>
    </submittedName>
</protein>
<dbReference type="InterPro" id="IPR037066">
    <property type="entry name" value="Plug_dom_sf"/>
</dbReference>
<dbReference type="GO" id="GO:0009279">
    <property type="term" value="C:cell outer membrane"/>
    <property type="evidence" value="ECO:0007669"/>
    <property type="project" value="UniProtKB-SubCell"/>
</dbReference>
<evidence type="ECO:0000256" key="2">
    <source>
        <dbReference type="SAM" id="SignalP"/>
    </source>
</evidence>
<feature type="chain" id="PRO_5041795136" evidence="2">
    <location>
        <begin position="22"/>
        <end position="925"/>
    </location>
</feature>
<dbReference type="InterPro" id="IPR023997">
    <property type="entry name" value="TonB-dep_OMP_SusC/RagA_CS"/>
</dbReference>
<dbReference type="NCBIfam" id="TIGR04056">
    <property type="entry name" value="OMP_RagA_SusC"/>
    <property type="match status" value="1"/>
</dbReference>
<keyword evidence="4" id="KW-0675">Receptor</keyword>
<evidence type="ECO:0000313" key="6">
    <source>
        <dbReference type="Proteomes" id="UP000095657"/>
    </source>
</evidence>
<name>A0A174FP52_9BACE</name>
<dbReference type="Proteomes" id="UP000427825">
    <property type="component" value="Unassembled WGS sequence"/>
</dbReference>
<dbReference type="STRING" id="47678.ERS852494_00053"/>
<evidence type="ECO:0000313" key="7">
    <source>
        <dbReference type="Proteomes" id="UP000427825"/>
    </source>
</evidence>
<comment type="subcellular location">
    <subcellularLocation>
        <location evidence="1">Cell outer membrane</location>
        <topology evidence="1">Multi-pass membrane protein</topology>
    </subcellularLocation>
</comment>
<gene>
    <name evidence="4" type="ORF">ERS852494_00053</name>
    <name evidence="5" type="ORF">F2Y39_14485</name>
</gene>
<evidence type="ECO:0000259" key="3">
    <source>
        <dbReference type="Pfam" id="PF07715"/>
    </source>
</evidence>
<dbReference type="NCBIfam" id="TIGR04057">
    <property type="entry name" value="SusC_RagA_signa"/>
    <property type="match status" value="1"/>
</dbReference>
<keyword evidence="1" id="KW-0813">Transport</keyword>
<dbReference type="AlphaFoldDB" id="A0A174FP52"/>
<keyword evidence="1" id="KW-1134">Transmembrane beta strand</keyword>
<evidence type="ECO:0000313" key="5">
    <source>
        <dbReference type="EMBL" id="KAA5475154.1"/>
    </source>
</evidence>
<keyword evidence="1" id="KW-0812">Transmembrane</keyword>
<dbReference type="PROSITE" id="PS52016">
    <property type="entry name" value="TONB_DEPENDENT_REC_3"/>
    <property type="match status" value="1"/>
</dbReference>
<keyword evidence="1" id="KW-0472">Membrane</keyword>
<sequence length="925" mass="103114">MRKSIKLLVACMLCSPVAIVAQEQDSLFARKSKVAIEYGRGISFNLKESTTATAVASEEELSHKKSINNSNMLYGLIPGLQVLQNSGNAWDDAATLRVRGYGTSSSTTPLVLVDGFERSLDQISADEIESVTVLKDAASTALYGMKGANGVILVKTKRGRMGKPEINFSYQFNMATPQRLPEFVDGYTYAKALNEGLTNDGLSARYSAKELEAFRTQSNPDVYPNVDWWDEALRDHSYGNNVTFSARGGGEFVRYFTQLNYLNDNGILEPTSDNDGYSTQFKYSKLNIRTNLDITVSPTTTVQLNLFGNFSEHNRPGETTSNIFSALYQVPSGAFPVKTSRNVWGGTTVYSNNPIASISGRGYARSQTRNMYADMKLNQDLSALVKGLSVGFQVGLDNSASYWDNNTMNFGYEQATMNWETGETTYNTLRNEGTLSFSKSVGSSVNHFNFGAYANYAKDWNKHSLVATLQYNMDKTNAKGQNNSKAFMDVVAQAHYVYDHRYVLDASLSGSAASILEPGHRWGIFPSVGAAWIMSEEAALKSDWLNLLKLRASYGISGRADYGTDLYLDVYGTGGSYYFGKNPASISGMKITQLGITDMTYEKSHKLNVGFDFIAFNKLSVTIDGFYDHRTDILVSGDNAVSSIFGLTAPNINNGVVNSYGVETSVRWADKIGDFNYQIGGMLTFNRNKIINQNEEYRPHDYLKRTGKRLGQFFGYEVEGIYQSQEEIDNRGVKQNLSDVRPGDLKYKDQNNDGVVDAYDQVALGYSAMPEIYYSFDLNLEYKGFGIYALFQGTGNQSRLLNTSSVYWPLISNSTISTEYYNNRWTPDTPNAKYPRLTSEGSANNYTTNSLWVADASYMKLRTLELYYNFSQEMMKKSKFIKGAKVFARGHDLFCVDKIKVLDPENIGTNHPTMTQYTFGVNLSF</sequence>
<proteinExistence type="inferred from homology"/>
<reference evidence="4 6" key="1">
    <citation type="submission" date="2015-09" db="EMBL/GenBank/DDBJ databases">
        <authorList>
            <consortium name="Pathogen Informatics"/>
        </authorList>
    </citation>
    <scope>NUCLEOTIDE SEQUENCE [LARGE SCALE GENOMIC DNA]</scope>
    <source>
        <strain evidence="4 6">2789STDY5834880</strain>
    </source>
</reference>
<reference evidence="5 7" key="2">
    <citation type="journal article" date="2019" name="Nat. Med.">
        <title>A library of human gut bacterial isolates paired with longitudinal multiomics data enables mechanistic microbiome research.</title>
        <authorList>
            <person name="Poyet M."/>
            <person name="Groussin M."/>
            <person name="Gibbons S.M."/>
            <person name="Avila-Pacheco J."/>
            <person name="Jiang X."/>
            <person name="Kearney S.M."/>
            <person name="Perrotta A.R."/>
            <person name="Berdy B."/>
            <person name="Zhao S."/>
            <person name="Lieberman T.D."/>
            <person name="Swanson P.K."/>
            <person name="Smith M."/>
            <person name="Roesemann S."/>
            <person name="Alexander J.E."/>
            <person name="Rich S.A."/>
            <person name="Livny J."/>
            <person name="Vlamakis H."/>
            <person name="Clish C."/>
            <person name="Bullock K."/>
            <person name="Deik A."/>
            <person name="Scott J."/>
            <person name="Pierce K.A."/>
            <person name="Xavier R.J."/>
            <person name="Alm E.J."/>
        </authorList>
    </citation>
    <scope>NUCLEOTIDE SEQUENCE [LARGE SCALE GENOMIC DNA]</scope>
    <source>
        <strain evidence="5 7">BIOML-A25</strain>
    </source>
</reference>
<dbReference type="Pfam" id="PF07715">
    <property type="entry name" value="Plug"/>
    <property type="match status" value="1"/>
</dbReference>
<dbReference type="InterPro" id="IPR039426">
    <property type="entry name" value="TonB-dep_rcpt-like"/>
</dbReference>
<accession>A0A174FP52</accession>
<dbReference type="RefSeq" id="WP_022042570.1">
    <property type="nucleotide sequence ID" value="NZ_CAXSUM010000002.1"/>
</dbReference>
<keyword evidence="1" id="KW-0998">Cell outer membrane</keyword>
<dbReference type="SUPFAM" id="SSF56935">
    <property type="entry name" value="Porins"/>
    <property type="match status" value="1"/>
</dbReference>
<keyword evidence="2" id="KW-0732">Signal</keyword>
<evidence type="ECO:0000313" key="4">
    <source>
        <dbReference type="EMBL" id="CUO50626.1"/>
    </source>
</evidence>
<evidence type="ECO:0000256" key="1">
    <source>
        <dbReference type="PROSITE-ProRule" id="PRU01360"/>
    </source>
</evidence>
<dbReference type="Proteomes" id="UP000095657">
    <property type="component" value="Unassembled WGS sequence"/>
</dbReference>
<dbReference type="InterPro" id="IPR012910">
    <property type="entry name" value="Plug_dom"/>
</dbReference>
<feature type="domain" description="TonB-dependent receptor plug" evidence="3">
    <location>
        <begin position="46"/>
        <end position="151"/>
    </location>
</feature>
<feature type="signal peptide" evidence="2">
    <location>
        <begin position="1"/>
        <end position="21"/>
    </location>
</feature>
<organism evidence="4 6">
    <name type="scientific">Bacteroides caccae</name>
    <dbReference type="NCBI Taxonomy" id="47678"/>
    <lineage>
        <taxon>Bacteria</taxon>
        <taxon>Pseudomonadati</taxon>
        <taxon>Bacteroidota</taxon>
        <taxon>Bacteroidia</taxon>
        <taxon>Bacteroidales</taxon>
        <taxon>Bacteroidaceae</taxon>
        <taxon>Bacteroides</taxon>
    </lineage>
</organism>
<dbReference type="EMBL" id="VVYJ01000008">
    <property type="protein sequence ID" value="KAA5475154.1"/>
    <property type="molecule type" value="Genomic_DNA"/>
</dbReference>
<comment type="similarity">
    <text evidence="1">Belongs to the TonB-dependent receptor family.</text>
</comment>
<dbReference type="InterPro" id="IPR023996">
    <property type="entry name" value="TonB-dep_OMP_SusC/RagA"/>
</dbReference>